<feature type="region of interest" description="Disordered" evidence="1">
    <location>
        <begin position="269"/>
        <end position="291"/>
    </location>
</feature>
<dbReference type="PANTHER" id="PTHR38887">
    <property type="entry name" value="CHROMOSOME 21, WHOLE GENOME SHOTGUN SEQUENCE"/>
    <property type="match status" value="1"/>
</dbReference>
<dbReference type="STRING" id="212818.A0A0D1X0Q8"/>
<feature type="region of interest" description="Disordered" evidence="1">
    <location>
        <begin position="1"/>
        <end position="49"/>
    </location>
</feature>
<dbReference type="OrthoDB" id="3068835at2759"/>
<dbReference type="VEuPathDB" id="FungiDB:PV10_03030"/>
<dbReference type="OMA" id="KDRAKAH"/>
<dbReference type="GeneID" id="27320875"/>
<reference evidence="2 3" key="1">
    <citation type="submission" date="2015-01" db="EMBL/GenBank/DDBJ databases">
        <title>The Genome Sequence of Exophiala mesophila CBS40295.</title>
        <authorList>
            <consortium name="The Broad Institute Genomics Platform"/>
            <person name="Cuomo C."/>
            <person name="de Hoog S."/>
            <person name="Gorbushina A."/>
            <person name="Stielow B."/>
            <person name="Teixiera M."/>
            <person name="Abouelleil A."/>
            <person name="Chapman S.B."/>
            <person name="Priest M."/>
            <person name="Young S.K."/>
            <person name="Wortman J."/>
            <person name="Nusbaum C."/>
            <person name="Birren B."/>
        </authorList>
    </citation>
    <scope>NUCLEOTIDE SEQUENCE [LARGE SCALE GENOMIC DNA]</scope>
    <source>
        <strain evidence="2 3">CBS 40295</strain>
    </source>
</reference>
<evidence type="ECO:0000313" key="2">
    <source>
        <dbReference type="EMBL" id="KIV95365.1"/>
    </source>
</evidence>
<protein>
    <submittedName>
        <fullName evidence="2">Uncharacterized protein</fullName>
    </submittedName>
</protein>
<feature type="compositionally biased region" description="Basic and acidic residues" evidence="1">
    <location>
        <begin position="17"/>
        <end position="39"/>
    </location>
</feature>
<proteinExistence type="predicted"/>
<gene>
    <name evidence="2" type="ORF">PV10_03030</name>
</gene>
<dbReference type="InterPro" id="IPR053221">
    <property type="entry name" value="Burnettramic_acid_biosynth"/>
</dbReference>
<keyword evidence="3" id="KW-1185">Reference proteome</keyword>
<dbReference type="HOGENOM" id="CLU_057151_0_0_1"/>
<evidence type="ECO:0000313" key="3">
    <source>
        <dbReference type="Proteomes" id="UP000054302"/>
    </source>
</evidence>
<evidence type="ECO:0000256" key="1">
    <source>
        <dbReference type="SAM" id="MobiDB-lite"/>
    </source>
</evidence>
<sequence length="309" mass="34231">MAHEQARVYSPHPQARYARDKYSSSQRIFEDTHKPRAHELSGANDAPSEADAQVLPRALGWIPSKPSQRSFPRLGRLVAIPQIQPDTLRSGPMPFYRAYAPDLSYHAITLEEFVGFLDNLTVARAPAAPFQILQLASMGIGFVPHHWTQAASAGIGVVAGAGTASVSAARSKLYLKQANEQYFGPRGLKVTLVKDEKFRLLTCEDPRSYPLAPVSVSSHITVAERRMKALENHIAPLTFDVPSPEPQTNVLDKLSARQVQNTIRKSQEKAIKQARKKNEPLKASTKETKDQKKALKEAANLKWVVVENI</sequence>
<dbReference type="AlphaFoldDB" id="A0A0D1X0Q8"/>
<name>A0A0D1X0Q8_EXOME</name>
<dbReference type="EMBL" id="KN847521">
    <property type="protein sequence ID" value="KIV95365.1"/>
    <property type="molecule type" value="Genomic_DNA"/>
</dbReference>
<dbReference type="RefSeq" id="XP_016226939.1">
    <property type="nucleotide sequence ID" value="XM_016367421.1"/>
</dbReference>
<accession>A0A0D1X0Q8</accession>
<dbReference type="PANTHER" id="PTHR38887:SF1">
    <property type="entry name" value="RAS MODIFICATION PROTEIN ERF4"/>
    <property type="match status" value="1"/>
</dbReference>
<organism evidence="2 3">
    <name type="scientific">Exophiala mesophila</name>
    <name type="common">Black yeast-like fungus</name>
    <dbReference type="NCBI Taxonomy" id="212818"/>
    <lineage>
        <taxon>Eukaryota</taxon>
        <taxon>Fungi</taxon>
        <taxon>Dikarya</taxon>
        <taxon>Ascomycota</taxon>
        <taxon>Pezizomycotina</taxon>
        <taxon>Eurotiomycetes</taxon>
        <taxon>Chaetothyriomycetidae</taxon>
        <taxon>Chaetothyriales</taxon>
        <taxon>Herpotrichiellaceae</taxon>
        <taxon>Exophiala</taxon>
    </lineage>
</organism>
<dbReference type="Proteomes" id="UP000054302">
    <property type="component" value="Unassembled WGS sequence"/>
</dbReference>